<reference evidence="2 3" key="1">
    <citation type="submission" date="2018-06" db="EMBL/GenBank/DDBJ databases">
        <title>Nitrincola tibetense sp. nov., isolated from Lake XuguoCo on Tibetan Plateau.</title>
        <authorList>
            <person name="Xing P."/>
        </authorList>
    </citation>
    <scope>NUCLEOTIDE SEQUENCE [LARGE SCALE GENOMIC DNA]</scope>
    <source>
        <strain evidence="3">xg18</strain>
    </source>
</reference>
<gene>
    <name evidence="2" type="ORF">DN062_07615</name>
</gene>
<dbReference type="InterPro" id="IPR001668">
    <property type="entry name" value="Mob_Pre"/>
</dbReference>
<protein>
    <recommendedName>
        <fullName evidence="4">Mobilization protein</fullName>
    </recommendedName>
</protein>
<evidence type="ECO:0008006" key="4">
    <source>
        <dbReference type="Google" id="ProtNLM"/>
    </source>
</evidence>
<name>A0A364NP17_9GAMM</name>
<dbReference type="GO" id="GO:0003677">
    <property type="term" value="F:DNA binding"/>
    <property type="evidence" value="ECO:0007669"/>
    <property type="project" value="InterPro"/>
</dbReference>
<keyword evidence="1" id="KW-0175">Coiled coil</keyword>
<sequence length="466" mass="53482">MSGYQFVHYEAYSRKGKDKKRSLLSIALEADRSSGNHPHVQAPLPPEYIIGTSFEESANKIIDAADKSTTLHSGKKRKVRSDANVGIGLIASHPISINQLNEMTKLEREKVILEVREWALSVIEFTKDEFPNNVRSACLHWDESHPHIHVLVGSDEPMEDFHIIHKGESARKQAQGNDRSKHGKKIGNDAYNAEMRSFQDRYYQHVGINFGQTRLGPARERLTRAEWNARKKAAEATTEAVRRSKEIEAEALQRLENARFDAELLKETAIEEINRQKKVAENAIKEAERIKLDATKRSEEENQHIQLLLDEAKQAKETAEALHQKATKYDSKIGGLLNMFGVKDRIIEQTEDTFKIELKQLKDQVESDKRVISRLRSENSELKIYKKIYASIIKISKNIRNLEKNPSIALQAYSYIFSLFLKNKDNPIELEDKLQNQNSLLNKRITKESKEKTKDTVISNQINDFE</sequence>
<comment type="caution">
    <text evidence="2">The sequence shown here is derived from an EMBL/GenBank/DDBJ whole genome shotgun (WGS) entry which is preliminary data.</text>
</comment>
<keyword evidence="3" id="KW-1185">Reference proteome</keyword>
<evidence type="ECO:0000256" key="1">
    <source>
        <dbReference type="SAM" id="Coils"/>
    </source>
</evidence>
<proteinExistence type="predicted"/>
<dbReference type="CDD" id="cd17242">
    <property type="entry name" value="MobM_relaxase"/>
    <property type="match status" value="1"/>
</dbReference>
<dbReference type="Gene3D" id="3.30.930.30">
    <property type="match status" value="1"/>
</dbReference>
<evidence type="ECO:0000313" key="3">
    <source>
        <dbReference type="Proteomes" id="UP000250744"/>
    </source>
</evidence>
<evidence type="ECO:0000313" key="2">
    <source>
        <dbReference type="EMBL" id="RAU18625.1"/>
    </source>
</evidence>
<feature type="coiled-coil region" evidence="1">
    <location>
        <begin position="252"/>
        <end position="332"/>
    </location>
</feature>
<dbReference type="Pfam" id="PF01076">
    <property type="entry name" value="Mob_Pre"/>
    <property type="match status" value="1"/>
</dbReference>
<dbReference type="GO" id="GO:0006310">
    <property type="term" value="P:DNA recombination"/>
    <property type="evidence" value="ECO:0007669"/>
    <property type="project" value="InterPro"/>
</dbReference>
<dbReference type="AlphaFoldDB" id="A0A364NP17"/>
<accession>A0A364NP17</accession>
<dbReference type="EMBL" id="QKRX01000004">
    <property type="protein sequence ID" value="RAU18625.1"/>
    <property type="molecule type" value="Genomic_DNA"/>
</dbReference>
<organism evidence="2 3">
    <name type="scientific">Nitrincola tibetensis</name>
    <dbReference type="NCBI Taxonomy" id="2219697"/>
    <lineage>
        <taxon>Bacteria</taxon>
        <taxon>Pseudomonadati</taxon>
        <taxon>Pseudomonadota</taxon>
        <taxon>Gammaproteobacteria</taxon>
        <taxon>Oceanospirillales</taxon>
        <taxon>Oceanospirillaceae</taxon>
        <taxon>Nitrincola</taxon>
    </lineage>
</organism>
<dbReference type="RefSeq" id="WP_112158730.1">
    <property type="nucleotide sequence ID" value="NZ_QKRX01000004.1"/>
</dbReference>
<dbReference type="OrthoDB" id="6655189at2"/>
<dbReference type="Proteomes" id="UP000250744">
    <property type="component" value="Unassembled WGS sequence"/>
</dbReference>